<protein>
    <submittedName>
        <fullName evidence="2">Reverse transcriptase domain-containing protein</fullName>
    </submittedName>
</protein>
<organism evidence="1 2">
    <name type="scientific">Panagrolaimus sp. PS1159</name>
    <dbReference type="NCBI Taxonomy" id="55785"/>
    <lineage>
        <taxon>Eukaryota</taxon>
        <taxon>Metazoa</taxon>
        <taxon>Ecdysozoa</taxon>
        <taxon>Nematoda</taxon>
        <taxon>Chromadorea</taxon>
        <taxon>Rhabditida</taxon>
        <taxon>Tylenchina</taxon>
        <taxon>Panagrolaimomorpha</taxon>
        <taxon>Panagrolaimoidea</taxon>
        <taxon>Panagrolaimidae</taxon>
        <taxon>Panagrolaimus</taxon>
    </lineage>
</organism>
<accession>A0AC35F6U8</accession>
<dbReference type="Proteomes" id="UP000887580">
    <property type="component" value="Unplaced"/>
</dbReference>
<proteinExistence type="predicted"/>
<reference evidence="2" key="1">
    <citation type="submission" date="2022-11" db="UniProtKB">
        <authorList>
            <consortium name="WormBaseParasite"/>
        </authorList>
    </citation>
    <scope>IDENTIFICATION</scope>
</reference>
<evidence type="ECO:0000313" key="1">
    <source>
        <dbReference type="Proteomes" id="UP000887580"/>
    </source>
</evidence>
<name>A0AC35F6U8_9BILA</name>
<dbReference type="WBParaSite" id="PS1159_v2.g14382.t1">
    <property type="protein sequence ID" value="PS1159_v2.g14382.t1"/>
    <property type="gene ID" value="PS1159_v2.g14382"/>
</dbReference>
<evidence type="ECO:0000313" key="2">
    <source>
        <dbReference type="WBParaSite" id="PS1159_v2.g14382.t1"/>
    </source>
</evidence>
<sequence>MEGLLNVKDLLTPGCFMAKIDLKDAYFGLPIDSKDSKYLVFRALGKLYAFRALPFGLATAPYTYTRVTKVVATYLRSLGFVINDDKSELAPSQRIEFLGFELDSLAMTIAAPALKITKVKRLALSISKLHKAPARQVAQLCGLLASLKLAKAKEEAAFWAAAPAHAFINRVVEPQMSHVIQTDASLKGWGMQMEGMRTGGRWSQEESLLHINALELKAIQLSLKTAFKTAENVGVRVESDNTTAIAFINRRGGTRSRLLNSIATEIWQWALSKNIYLKATHIAGVKNIEADQESRSFKECSEWAVDVECLSHVFHYFGSPTVDLFASRVNKKCNAYFSLNPDPEATGIDAFAHNWKDLFAYAFPPFNLIGRTIRKAQSDGADIILITPQSAEIECMEDLLQVWIDMGLSEGAAKTVMASWAPGTLKSYNCALNKWKTFCDAALVNPLEPDPCQILNFLQETLDKGNGHSSVATQRAAITALLSSLGKKNILQEAESLLTRFHKGMLREKPSAPKQAAIWDIEPVLAWIKSQWPLESMILKNLTRRCILLLAICSPKRASELAALSLDELRQSHTKWEFRLLRTKNRGGGKPHAATFELFEPDARLCPIKSLEAYLLATKPVRNSESRLFLSFKAPHKPVTSATVARWLKLTLQEAGVLGYTGHSTRSAATSKAAEK</sequence>